<gene>
    <name evidence="9" type="ORF">GD597_10980</name>
</gene>
<dbReference type="Proteomes" id="UP000598971">
    <property type="component" value="Unassembled WGS sequence"/>
</dbReference>
<feature type="domain" description="Alpha-L-fucosidase C-terminal" evidence="8">
    <location>
        <begin position="396"/>
        <end position="461"/>
    </location>
</feature>
<evidence type="ECO:0000313" key="9">
    <source>
        <dbReference type="EMBL" id="NNV55984.1"/>
    </source>
</evidence>
<dbReference type="GO" id="GO:0005764">
    <property type="term" value="C:lysosome"/>
    <property type="evidence" value="ECO:0007669"/>
    <property type="project" value="TreeGrafter"/>
</dbReference>
<dbReference type="PIRSF" id="PIRSF001092">
    <property type="entry name" value="Alpha-L-fucosidase"/>
    <property type="match status" value="1"/>
</dbReference>
<organism evidence="9 10">
    <name type="scientific">Limnovirga soli</name>
    <dbReference type="NCBI Taxonomy" id="2656915"/>
    <lineage>
        <taxon>Bacteria</taxon>
        <taxon>Pseudomonadati</taxon>
        <taxon>Bacteroidota</taxon>
        <taxon>Chitinophagia</taxon>
        <taxon>Chitinophagales</taxon>
        <taxon>Chitinophagaceae</taxon>
        <taxon>Limnovirga</taxon>
    </lineage>
</organism>
<name>A0A8J8JUV5_9BACT</name>
<evidence type="ECO:0000256" key="4">
    <source>
        <dbReference type="ARBA" id="ARBA00022729"/>
    </source>
</evidence>
<comment type="function">
    <text evidence="1">Alpha-L-fucosidase is responsible for hydrolyzing the alpha-1,6-linked fucose joined to the reducing-end N-acetylglucosamine of the carbohydrate moieties of glycoproteins.</text>
</comment>
<keyword evidence="6" id="KW-0326">Glycosidase</keyword>
<dbReference type="InterPro" id="IPR031919">
    <property type="entry name" value="Fucosidase_C"/>
</dbReference>
<keyword evidence="10" id="KW-1185">Reference proteome</keyword>
<dbReference type="EC" id="3.2.1.51" evidence="3"/>
<keyword evidence="4" id="KW-0732">Signal</keyword>
<dbReference type="PRINTS" id="PR00741">
    <property type="entry name" value="GLHYDRLASE29"/>
</dbReference>
<dbReference type="Pfam" id="PF16757">
    <property type="entry name" value="Fucosidase_C"/>
    <property type="match status" value="1"/>
</dbReference>
<evidence type="ECO:0000256" key="6">
    <source>
        <dbReference type="ARBA" id="ARBA00023295"/>
    </source>
</evidence>
<comment type="caution">
    <text evidence="9">The sequence shown here is derived from an EMBL/GenBank/DDBJ whole genome shotgun (WGS) entry which is preliminary data.</text>
</comment>
<evidence type="ECO:0000256" key="3">
    <source>
        <dbReference type="ARBA" id="ARBA00012662"/>
    </source>
</evidence>
<evidence type="ECO:0000256" key="2">
    <source>
        <dbReference type="ARBA" id="ARBA00007951"/>
    </source>
</evidence>
<dbReference type="FunFam" id="3.20.20.80:FF:000158">
    <property type="entry name" value="Exported alpha-L-fucosidase"/>
    <property type="match status" value="1"/>
</dbReference>
<dbReference type="SMART" id="SM00812">
    <property type="entry name" value="Alpha_L_fucos"/>
    <property type="match status" value="1"/>
</dbReference>
<reference evidence="9" key="1">
    <citation type="submission" date="2019-10" db="EMBL/GenBank/DDBJ databases">
        <title>Draft genome sequence of Panacibacter sp. KCS-6.</title>
        <authorList>
            <person name="Yim K.J."/>
        </authorList>
    </citation>
    <scope>NUCLEOTIDE SEQUENCE</scope>
    <source>
        <strain evidence="9">KCS-6</strain>
    </source>
</reference>
<protein>
    <recommendedName>
        <fullName evidence="3">alpha-L-fucosidase</fullName>
        <ecNumber evidence="3">3.2.1.51</ecNumber>
    </recommendedName>
</protein>
<feature type="domain" description="Glycoside hydrolase family 29 N-terminal" evidence="7">
    <location>
        <begin position="14"/>
        <end position="364"/>
    </location>
</feature>
<dbReference type="PANTHER" id="PTHR10030">
    <property type="entry name" value="ALPHA-L-FUCOSIDASE"/>
    <property type="match status" value="1"/>
</dbReference>
<dbReference type="InterPro" id="IPR057739">
    <property type="entry name" value="Glyco_hydro_29_N"/>
</dbReference>
<dbReference type="PANTHER" id="PTHR10030:SF37">
    <property type="entry name" value="ALPHA-L-FUCOSIDASE-RELATED"/>
    <property type="match status" value="1"/>
</dbReference>
<dbReference type="InterPro" id="IPR000933">
    <property type="entry name" value="Glyco_hydro_29"/>
</dbReference>
<dbReference type="AlphaFoldDB" id="A0A8J8JUV5"/>
<dbReference type="GO" id="GO:0004560">
    <property type="term" value="F:alpha-L-fucosidase activity"/>
    <property type="evidence" value="ECO:0007669"/>
    <property type="project" value="InterPro"/>
</dbReference>
<dbReference type="InterPro" id="IPR017853">
    <property type="entry name" value="GH"/>
</dbReference>
<accession>A0A8J8JUV5</accession>
<evidence type="ECO:0000259" key="7">
    <source>
        <dbReference type="Pfam" id="PF01120"/>
    </source>
</evidence>
<dbReference type="SUPFAM" id="SSF51445">
    <property type="entry name" value="(Trans)glycosidases"/>
    <property type="match status" value="1"/>
</dbReference>
<dbReference type="GO" id="GO:0006004">
    <property type="term" value="P:fucose metabolic process"/>
    <property type="evidence" value="ECO:0007669"/>
    <property type="project" value="InterPro"/>
</dbReference>
<keyword evidence="5" id="KW-0378">Hydrolase</keyword>
<evidence type="ECO:0000256" key="5">
    <source>
        <dbReference type="ARBA" id="ARBA00022801"/>
    </source>
</evidence>
<dbReference type="InterPro" id="IPR016286">
    <property type="entry name" value="FUC_metazoa-typ"/>
</dbReference>
<dbReference type="Gene3D" id="2.60.40.1180">
    <property type="entry name" value="Golgi alpha-mannosidase II"/>
    <property type="match status" value="1"/>
</dbReference>
<evidence type="ECO:0000313" key="10">
    <source>
        <dbReference type="Proteomes" id="UP000598971"/>
    </source>
</evidence>
<dbReference type="Pfam" id="PF01120">
    <property type="entry name" value="Alpha_L_fucos"/>
    <property type="match status" value="1"/>
</dbReference>
<evidence type="ECO:0000256" key="1">
    <source>
        <dbReference type="ARBA" id="ARBA00004071"/>
    </source>
</evidence>
<comment type="similarity">
    <text evidence="2">Belongs to the glycosyl hydrolase 29 family.</text>
</comment>
<dbReference type="InterPro" id="IPR013780">
    <property type="entry name" value="Glyco_hydro_b"/>
</dbReference>
<dbReference type="GO" id="GO:0016139">
    <property type="term" value="P:glycoside catabolic process"/>
    <property type="evidence" value="ECO:0007669"/>
    <property type="project" value="TreeGrafter"/>
</dbReference>
<dbReference type="Gene3D" id="3.20.20.80">
    <property type="entry name" value="Glycosidases"/>
    <property type="match status" value="1"/>
</dbReference>
<sequence length="477" mass="54469">MFCWVFVTIGSHTSLLAQNRYQSTWESLKEYQTPDWFKDAKFGIFIHWGVYSVPAFKSEWYPRLMYQPGTDEFKHHAATYGTQDKFGYKDFIPQFKAEKFDADAWATLFKKAGAKYVVPVAEHHDGFAMYKTALSKWNAAEMGPGRDIIGLLSTAIRKQEMVFGLSSHRIEHWFFMNGGRSFNSDVNDPTYADFYGPAREENETPSPEYMNDWLMRCTELVNKYQPQLFWFDWWIEQPAMDPYRKTFASYYYNKGLEWNKGVVLNYKNVSYPDGAAVLDIERGKLTGIRLLPWQTDDAVGFKSWGYIPNEEYKSAKYLITNLIDIVSKNGNLLLNIGPKADGTIPEEQQQLLLSMGKWLDVNGEAIYGTRPWKIFGEGPTEVIGGSFGDAKMKPFTAQDIRFTTKDKNLYAITLDIPTAPIAIQSLSLQANNGIVAKVELVGSTEKVVWQQKADALIIQAAKQYPSVNAATYKISFK</sequence>
<proteinExistence type="inferred from homology"/>
<dbReference type="EMBL" id="WHPF01000007">
    <property type="protein sequence ID" value="NNV55984.1"/>
    <property type="molecule type" value="Genomic_DNA"/>
</dbReference>
<evidence type="ECO:0000259" key="8">
    <source>
        <dbReference type="Pfam" id="PF16757"/>
    </source>
</evidence>